<dbReference type="InterPro" id="IPR034660">
    <property type="entry name" value="DinB/YfiT-like"/>
</dbReference>
<dbReference type="Proteomes" id="UP000557392">
    <property type="component" value="Unassembled WGS sequence"/>
</dbReference>
<dbReference type="SUPFAM" id="SSF109854">
    <property type="entry name" value="DinB/YfiT-like putative metalloenzymes"/>
    <property type="match status" value="1"/>
</dbReference>
<reference evidence="1 2" key="1">
    <citation type="submission" date="2020-08" db="EMBL/GenBank/DDBJ databases">
        <title>Genomic Encyclopedia of Type Strains, Phase IV (KMG-IV): sequencing the most valuable type-strain genomes for metagenomic binning, comparative biology and taxonomic classification.</title>
        <authorList>
            <person name="Goeker M."/>
        </authorList>
    </citation>
    <scope>NUCLEOTIDE SEQUENCE [LARGE SCALE GENOMIC DNA]</scope>
    <source>
        <strain evidence="1 2">DSM 101806</strain>
    </source>
</reference>
<dbReference type="PANTHER" id="PTHR36922:SF1">
    <property type="entry name" value="DUF1993 DOMAIN-CONTAINING PROTEIN"/>
    <property type="match status" value="1"/>
</dbReference>
<dbReference type="Gene3D" id="1.20.120.450">
    <property type="entry name" value="dinb family like domain"/>
    <property type="match status" value="1"/>
</dbReference>
<sequence>MTTELYDLTVPAFLRGFKSMASFLDKARAWADENGVPHAELLEARLADDMAPLSSQIQRVSDGAKFALARLGQLDAPAMPDTETSFDELQARIAATVEFLKSVPREAVDGREDADIEVKTPNRSFHFKGLPYVTAFALPNFYFHMTTAYAILRHKGAPLGKMDYLGGI</sequence>
<dbReference type="RefSeq" id="WP_183998169.1">
    <property type="nucleotide sequence ID" value="NZ_JACIEH010000002.1"/>
</dbReference>
<evidence type="ECO:0008006" key="3">
    <source>
        <dbReference type="Google" id="ProtNLM"/>
    </source>
</evidence>
<comment type="caution">
    <text evidence="1">The sequence shown here is derived from an EMBL/GenBank/DDBJ whole genome shotgun (WGS) entry which is preliminary data.</text>
</comment>
<organism evidence="1 2">
    <name type="scientific">Sphingomonas kyeonggiensis</name>
    <dbReference type="NCBI Taxonomy" id="1268553"/>
    <lineage>
        <taxon>Bacteria</taxon>
        <taxon>Pseudomonadati</taxon>
        <taxon>Pseudomonadota</taxon>
        <taxon>Alphaproteobacteria</taxon>
        <taxon>Sphingomonadales</taxon>
        <taxon>Sphingomonadaceae</taxon>
        <taxon>Sphingomonas</taxon>
    </lineage>
</organism>
<name>A0A7W6JSX3_9SPHN</name>
<gene>
    <name evidence="1" type="ORF">GGR46_002530</name>
</gene>
<dbReference type="AlphaFoldDB" id="A0A7W6JSX3"/>
<accession>A0A7W6JSX3</accession>
<dbReference type="InterPro" id="IPR018531">
    <property type="entry name" value="DUF1993"/>
</dbReference>
<dbReference type="Pfam" id="PF09351">
    <property type="entry name" value="DUF1993"/>
    <property type="match status" value="1"/>
</dbReference>
<evidence type="ECO:0000313" key="2">
    <source>
        <dbReference type="Proteomes" id="UP000557392"/>
    </source>
</evidence>
<dbReference type="PANTHER" id="PTHR36922">
    <property type="entry name" value="BLL2446 PROTEIN"/>
    <property type="match status" value="1"/>
</dbReference>
<evidence type="ECO:0000313" key="1">
    <source>
        <dbReference type="EMBL" id="MBB4098966.1"/>
    </source>
</evidence>
<protein>
    <recommendedName>
        <fullName evidence="3">DUF1993 domain-containing protein</fullName>
    </recommendedName>
</protein>
<proteinExistence type="predicted"/>
<keyword evidence="2" id="KW-1185">Reference proteome</keyword>
<dbReference type="EMBL" id="JACIEH010000002">
    <property type="protein sequence ID" value="MBB4098966.1"/>
    <property type="molecule type" value="Genomic_DNA"/>
</dbReference>